<dbReference type="FunCoup" id="A0A164ZAY2">
    <property type="interactions" value="175"/>
</dbReference>
<evidence type="ECO:0000256" key="2">
    <source>
        <dbReference type="ARBA" id="ARBA00022605"/>
    </source>
</evidence>
<dbReference type="EMBL" id="KV407469">
    <property type="protein sequence ID" value="KZF18882.1"/>
    <property type="molecule type" value="Genomic_DNA"/>
</dbReference>
<dbReference type="GeneID" id="28898767"/>
<organism evidence="13 14">
    <name type="scientific">Xylona heveae (strain CBS 132557 / TC161)</name>
    <dbReference type="NCBI Taxonomy" id="1328760"/>
    <lineage>
        <taxon>Eukaryota</taxon>
        <taxon>Fungi</taxon>
        <taxon>Dikarya</taxon>
        <taxon>Ascomycota</taxon>
        <taxon>Pezizomycotina</taxon>
        <taxon>Xylonomycetes</taxon>
        <taxon>Xylonales</taxon>
        <taxon>Xylonaceae</taxon>
        <taxon>Xylona</taxon>
    </lineage>
</organism>
<dbReference type="Pfam" id="PF01053">
    <property type="entry name" value="Cys_Met_Meta_PP"/>
    <property type="match status" value="1"/>
</dbReference>
<evidence type="ECO:0000256" key="4">
    <source>
        <dbReference type="ARBA" id="ARBA00022898"/>
    </source>
</evidence>
<evidence type="ECO:0000256" key="11">
    <source>
        <dbReference type="ARBA" id="ARBA00083849"/>
    </source>
</evidence>
<name>A0A164ZAY2_XYLHT</name>
<evidence type="ECO:0000313" key="13">
    <source>
        <dbReference type="EMBL" id="KZF18882.1"/>
    </source>
</evidence>
<dbReference type="OMA" id="KVAKRCR"/>
<keyword evidence="4" id="KW-0663">Pyridoxal phosphate</keyword>
<keyword evidence="14" id="KW-1185">Reference proteome</keyword>
<evidence type="ECO:0000256" key="12">
    <source>
        <dbReference type="SAM" id="MobiDB-lite"/>
    </source>
</evidence>
<reference evidence="13 14" key="1">
    <citation type="journal article" date="2016" name="Fungal Biol.">
        <title>The genome of Xylona heveae provides a window into fungal endophytism.</title>
        <authorList>
            <person name="Gazis R."/>
            <person name="Kuo A."/>
            <person name="Riley R."/>
            <person name="LaButti K."/>
            <person name="Lipzen A."/>
            <person name="Lin J."/>
            <person name="Amirebrahimi M."/>
            <person name="Hesse C.N."/>
            <person name="Spatafora J.W."/>
            <person name="Henrissat B."/>
            <person name="Hainaut M."/>
            <person name="Grigoriev I.V."/>
            <person name="Hibbett D.S."/>
        </authorList>
    </citation>
    <scope>NUCLEOTIDE SEQUENCE [LARGE SCALE GENOMIC DNA]</scope>
    <source>
        <strain evidence="13 14">TC161</strain>
    </source>
</reference>
<evidence type="ECO:0000256" key="6">
    <source>
        <dbReference type="ARBA" id="ARBA00051441"/>
    </source>
</evidence>
<dbReference type="STRING" id="1328760.A0A164ZAY2"/>
<evidence type="ECO:0000256" key="8">
    <source>
        <dbReference type="ARBA" id="ARBA00060510"/>
    </source>
</evidence>
<comment type="function">
    <text evidence="7">Catalyzes the formation of L-cystathionine from O-succinyl-L-homoserine (OSHS) and L-cysteine, via a gamma-replacement reaction. In the absence of thiol, catalyzes gamma-elimination to form 2-oxobutanoate, succinate and ammonia.</text>
</comment>
<evidence type="ECO:0000313" key="14">
    <source>
        <dbReference type="Proteomes" id="UP000076632"/>
    </source>
</evidence>
<dbReference type="Gene3D" id="3.90.1150.10">
    <property type="entry name" value="Aspartate Aminotransferase, domain 1"/>
    <property type="match status" value="1"/>
</dbReference>
<proteinExistence type="inferred from homology"/>
<evidence type="ECO:0000256" key="10">
    <source>
        <dbReference type="ARBA" id="ARBA00066530"/>
    </source>
</evidence>
<dbReference type="InterPro" id="IPR015424">
    <property type="entry name" value="PyrdxlP-dep_Trfase"/>
</dbReference>
<evidence type="ECO:0000256" key="5">
    <source>
        <dbReference type="ARBA" id="ARBA00023167"/>
    </source>
</evidence>
<evidence type="ECO:0000256" key="3">
    <source>
        <dbReference type="ARBA" id="ARBA00022679"/>
    </source>
</evidence>
<evidence type="ECO:0000256" key="7">
    <source>
        <dbReference type="ARBA" id="ARBA00058439"/>
    </source>
</evidence>
<dbReference type="InterPro" id="IPR015422">
    <property type="entry name" value="PyrdxlP-dep_Trfase_small"/>
</dbReference>
<keyword evidence="2" id="KW-0028">Amino-acid biosynthesis</keyword>
<dbReference type="InParanoid" id="A0A164ZAY2"/>
<dbReference type="GO" id="GO:0030170">
    <property type="term" value="F:pyridoxal phosphate binding"/>
    <property type="evidence" value="ECO:0007669"/>
    <property type="project" value="InterPro"/>
</dbReference>
<gene>
    <name evidence="13" type="ORF">L228DRAFT_251750</name>
</gene>
<dbReference type="Gene3D" id="3.40.640.10">
    <property type="entry name" value="Type I PLP-dependent aspartate aminotransferase-like (Major domain)"/>
    <property type="match status" value="1"/>
</dbReference>
<dbReference type="InterPro" id="IPR054542">
    <property type="entry name" value="Cys_met_metab_PP"/>
</dbReference>
<comment type="cofactor">
    <cofactor evidence="1">
        <name>pyridoxal 5'-phosphate</name>
        <dbReference type="ChEBI" id="CHEBI:597326"/>
    </cofactor>
</comment>
<dbReference type="OrthoDB" id="10047078at2759"/>
<dbReference type="GO" id="GO:0009086">
    <property type="term" value="P:methionine biosynthetic process"/>
    <property type="evidence" value="ECO:0007669"/>
    <property type="project" value="UniProtKB-KW"/>
</dbReference>
<dbReference type="PROSITE" id="PS00868">
    <property type="entry name" value="CYS_MET_METAB_PP"/>
    <property type="match status" value="1"/>
</dbReference>
<dbReference type="GO" id="GO:0019346">
    <property type="term" value="P:transsulfuration"/>
    <property type="evidence" value="ECO:0007669"/>
    <property type="project" value="InterPro"/>
</dbReference>
<dbReference type="AlphaFoldDB" id="A0A164ZAY2"/>
<protein>
    <recommendedName>
        <fullName evidence="10">cystathionine gamma-synthase</fullName>
        <ecNumber evidence="10">2.5.1.48</ecNumber>
    </recommendedName>
    <alternativeName>
        <fullName evidence="11">O-succinylhomoserine (thiol)-lyase</fullName>
    </alternativeName>
</protein>
<dbReference type="InterPro" id="IPR015421">
    <property type="entry name" value="PyrdxlP-dep_Trfase_major"/>
</dbReference>
<dbReference type="EC" id="2.5.1.48" evidence="10"/>
<dbReference type="FunFam" id="3.90.1150.10:FF:000063">
    <property type="entry name" value="Probable cystathionine gamma-synthase"/>
    <property type="match status" value="1"/>
</dbReference>
<dbReference type="RefSeq" id="XP_018184437.1">
    <property type="nucleotide sequence ID" value="XM_018333630.1"/>
</dbReference>
<dbReference type="FunFam" id="3.40.640.10:FF:000111">
    <property type="entry name" value="Cystathionine gamma-synthase"/>
    <property type="match status" value="1"/>
</dbReference>
<accession>A0A164ZAY2</accession>
<dbReference type="Proteomes" id="UP000076632">
    <property type="component" value="Unassembled WGS sequence"/>
</dbReference>
<sequence>MNLELGQSIPPDTAHAVSVSLPTWKANIGYEEGEDWVINKMKNGYPRFFIHNSIKRFAEIICRSHASPAETAALFPSRAAALRCAEFLYTHAADLHGQRVRIVELVLNPRTSRDTTLHALAPEIFAVIFPKEHFPVTKSFWAHTGDGISSRRAEFCMGLYEEGILVEKSVAQDHEREPQRLSKGPKRYQRGDATERCVSKFTRQPNSTSTSALNGSHGGEEADQFVEERFGRNMDLSFVANAKLAIRKRIAGSLTADVDLTDALTMTRDEERIRQSSGFSEDDVYLYPTGMSSIFNTHRILLKTRGPLKSICFGFPYVDTLKILQKWGPGCLFYGHGSSEQLDDLELRLQSGERFLALFCEFPGNPLLKTPDLQRIRSLADKYEFAVVVDETIGNFLNVQVLPYADIVVSSLTKIFSGDSNVMGGSCVLNPRSKYYDALRTTLAAEYEDTYWAEDAIFMERNSRDFVSRIDRINVNAEAICDVLKADPRVKEVFYPKYSSTRPFYDSCRTPNGGFGGLLSATFYSSDDAMKFFDSLETAKGPSLGTNFTLCMLYTLLAHYTELEWAAEFGVEKELIRISVGLEDSGDLTCRVQRALDGLGYPKGETEH</sequence>
<dbReference type="SUPFAM" id="SSF53383">
    <property type="entry name" value="PLP-dependent transferases"/>
    <property type="match status" value="1"/>
</dbReference>
<evidence type="ECO:0000256" key="9">
    <source>
        <dbReference type="ARBA" id="ARBA00061376"/>
    </source>
</evidence>
<keyword evidence="5" id="KW-0486">Methionine biosynthesis</keyword>
<comment type="pathway">
    <text evidence="8">Amino-acid biosynthesis; L-methionine biosynthesis via de novo pathway; L-cystathionine from O-succinyl-L-homoserine: step 1/1.</text>
</comment>
<comment type="catalytic activity">
    <reaction evidence="6">
        <text>O-succinyl-L-homoserine + L-cysteine = L,L-cystathionine + succinate + H(+)</text>
        <dbReference type="Rhea" id="RHEA:20397"/>
        <dbReference type="ChEBI" id="CHEBI:15378"/>
        <dbReference type="ChEBI" id="CHEBI:30031"/>
        <dbReference type="ChEBI" id="CHEBI:35235"/>
        <dbReference type="ChEBI" id="CHEBI:57661"/>
        <dbReference type="ChEBI" id="CHEBI:58161"/>
        <dbReference type="EC" id="2.5.1.48"/>
    </reaction>
</comment>
<keyword evidence="3 13" id="KW-0808">Transferase</keyword>
<dbReference type="GO" id="GO:0003962">
    <property type="term" value="F:cystathionine gamma-synthase activity"/>
    <property type="evidence" value="ECO:0007669"/>
    <property type="project" value="UniProtKB-EC"/>
</dbReference>
<dbReference type="PANTHER" id="PTHR42699">
    <property type="match status" value="1"/>
</dbReference>
<comment type="similarity">
    <text evidence="9">Belongs to the trans-sulfuration enzymes family. MET7 subfamily.</text>
</comment>
<dbReference type="PANTHER" id="PTHR42699:SF1">
    <property type="entry name" value="CYSTATHIONINE GAMMA-SYNTHASE-RELATED"/>
    <property type="match status" value="1"/>
</dbReference>
<feature type="region of interest" description="Disordered" evidence="12">
    <location>
        <begin position="199"/>
        <end position="220"/>
    </location>
</feature>
<feature type="compositionally biased region" description="Polar residues" evidence="12">
    <location>
        <begin position="201"/>
        <end position="214"/>
    </location>
</feature>
<evidence type="ECO:0000256" key="1">
    <source>
        <dbReference type="ARBA" id="ARBA00001933"/>
    </source>
</evidence>
<dbReference type="InterPro" id="IPR051750">
    <property type="entry name" value="Trans-sulfuration_enzymes"/>
</dbReference>
<dbReference type="InterPro" id="IPR000277">
    <property type="entry name" value="Cys/Met-Metab_PyrdxlP-dep_enz"/>
</dbReference>